<protein>
    <submittedName>
        <fullName evidence="1">Putative abc transporter</fullName>
    </submittedName>
</protein>
<sequence length="282" mass="31852">MAPQVIRAATYLSPGIPVEFYEAVLQYLEQRLDVHTTLLYESRWFGPPTDRRDPFEHGDIDVAFMSPIAFVRMQDAGNRYIELLPVSSVHEHRKAVHGETGHFADVIVNADLQAANVDSFEKLRGCRWAYTGPESFSGNQITLQVLKRRGETATFFGNKLRAKSHLDSIYMVLNKQVDAAAVDANCLALFFDRNPSYKDKVFVIESWGTLPPYPIVVRKALPDETKQALKNALLEMAQYSGGAKQLAQFRVKGFAPVSMDEFLAFKEAVRETSKLTFDSVYY</sequence>
<dbReference type="Pfam" id="PF12974">
    <property type="entry name" value="Phosphonate-bd"/>
    <property type="match status" value="1"/>
</dbReference>
<dbReference type="PANTHER" id="PTHR35841:SF1">
    <property type="entry name" value="PHOSPHONATES-BINDING PERIPLASMIC PROTEIN"/>
    <property type="match status" value="1"/>
</dbReference>
<name>A0A023G756_AMBTT</name>
<dbReference type="PANTHER" id="PTHR35841">
    <property type="entry name" value="PHOSPHONATES-BINDING PERIPLASMIC PROTEIN"/>
    <property type="match status" value="1"/>
</dbReference>
<dbReference type="EMBL" id="GBBM01005402">
    <property type="protein sequence ID" value="JAC30016.1"/>
    <property type="molecule type" value="mRNA"/>
</dbReference>
<evidence type="ECO:0000313" key="1">
    <source>
        <dbReference type="EMBL" id="JAC30016.1"/>
    </source>
</evidence>
<reference evidence="1" key="1">
    <citation type="submission" date="2014-03" db="EMBL/GenBank/DDBJ databases">
        <title>The sialotranscriptome of Amblyomma triste, Amblyomma parvum and Amblyomma cajennense ticks, uncovered by 454-based RNA-seq.</title>
        <authorList>
            <person name="Garcia G.R."/>
            <person name="Gardinassi L.G."/>
            <person name="Ribeiro J.M."/>
            <person name="Anatriello E."/>
            <person name="Ferreira B.R."/>
            <person name="Moreira H.N."/>
            <person name="Mafra C."/>
            <person name="Olegario M.M."/>
            <person name="Szabo P.J."/>
            <person name="Miranda-Santos I.K."/>
            <person name="Maruyama S.R."/>
        </authorList>
    </citation>
    <scope>NUCLEOTIDE SEQUENCE</scope>
    <source>
        <strain evidence="1">Mato Grasso do Sul</strain>
        <tissue evidence="1">Salivary glands</tissue>
    </source>
</reference>
<dbReference type="AlphaFoldDB" id="A0A023G756"/>
<dbReference type="Gene3D" id="3.40.190.10">
    <property type="entry name" value="Periplasmic binding protein-like II"/>
    <property type="match status" value="2"/>
</dbReference>
<accession>A0A023G756</accession>
<dbReference type="SUPFAM" id="SSF53850">
    <property type="entry name" value="Periplasmic binding protein-like II"/>
    <property type="match status" value="1"/>
</dbReference>
<organism evidence="1">
    <name type="scientific">Amblyomma triste</name>
    <name type="common">Neotropical tick</name>
    <dbReference type="NCBI Taxonomy" id="251400"/>
    <lineage>
        <taxon>Eukaryota</taxon>
        <taxon>Metazoa</taxon>
        <taxon>Ecdysozoa</taxon>
        <taxon>Arthropoda</taxon>
        <taxon>Chelicerata</taxon>
        <taxon>Arachnida</taxon>
        <taxon>Acari</taxon>
        <taxon>Parasitiformes</taxon>
        <taxon>Ixodida</taxon>
        <taxon>Ixodoidea</taxon>
        <taxon>Ixodidae</taxon>
        <taxon>Amblyomminae</taxon>
        <taxon>Amblyomma</taxon>
    </lineage>
</organism>
<proteinExistence type="evidence at transcript level"/>